<dbReference type="EMBL" id="LBMM01027995">
    <property type="protein sequence ID" value="KMQ82138.1"/>
    <property type="molecule type" value="Genomic_DNA"/>
</dbReference>
<organism evidence="2 3">
    <name type="scientific">Lasius niger</name>
    <name type="common">Black garden ant</name>
    <dbReference type="NCBI Taxonomy" id="67767"/>
    <lineage>
        <taxon>Eukaryota</taxon>
        <taxon>Metazoa</taxon>
        <taxon>Ecdysozoa</taxon>
        <taxon>Arthropoda</taxon>
        <taxon>Hexapoda</taxon>
        <taxon>Insecta</taxon>
        <taxon>Pterygota</taxon>
        <taxon>Neoptera</taxon>
        <taxon>Endopterygota</taxon>
        <taxon>Hymenoptera</taxon>
        <taxon>Apocrita</taxon>
        <taxon>Aculeata</taxon>
        <taxon>Formicoidea</taxon>
        <taxon>Formicidae</taxon>
        <taxon>Formicinae</taxon>
        <taxon>Lasius</taxon>
        <taxon>Lasius</taxon>
    </lineage>
</organism>
<comment type="caution">
    <text evidence="2">The sequence shown here is derived from an EMBL/GenBank/DDBJ whole genome shotgun (WGS) entry which is preliminary data.</text>
</comment>
<name>A0A0J7JV88_LASNI</name>
<gene>
    <name evidence="2" type="ORF">RF55_24042</name>
</gene>
<proteinExistence type="predicted"/>
<accession>A0A0J7JV88</accession>
<reference evidence="2 3" key="1">
    <citation type="submission" date="2015-04" db="EMBL/GenBank/DDBJ databases">
        <title>Lasius niger genome sequencing.</title>
        <authorList>
            <person name="Konorov E.A."/>
            <person name="Nikitin M.A."/>
            <person name="Kirill M.V."/>
            <person name="Chang P."/>
        </authorList>
    </citation>
    <scope>NUCLEOTIDE SEQUENCE [LARGE SCALE GENOMIC DNA]</scope>
    <source>
        <tissue evidence="2">Whole</tissue>
    </source>
</reference>
<evidence type="ECO:0000313" key="2">
    <source>
        <dbReference type="EMBL" id="KMQ82138.1"/>
    </source>
</evidence>
<sequence>MFRNVSFGGGHITNPYVNLGN</sequence>
<dbReference type="Proteomes" id="UP000036403">
    <property type="component" value="Unassembled WGS sequence"/>
</dbReference>
<protein>
    <submittedName>
        <fullName evidence="2">Uncharacterized protein</fullName>
    </submittedName>
</protein>
<feature type="non-terminal residue" evidence="2">
    <location>
        <position position="21"/>
    </location>
</feature>
<evidence type="ECO:0000256" key="1">
    <source>
        <dbReference type="SAM" id="MobiDB-lite"/>
    </source>
</evidence>
<evidence type="ECO:0000313" key="3">
    <source>
        <dbReference type="Proteomes" id="UP000036403"/>
    </source>
</evidence>
<feature type="region of interest" description="Disordered" evidence="1">
    <location>
        <begin position="1"/>
        <end position="21"/>
    </location>
</feature>
<dbReference type="PaxDb" id="67767-A0A0J7JV88"/>
<dbReference type="AlphaFoldDB" id="A0A0J7JV88"/>
<keyword evidence="3" id="KW-1185">Reference proteome</keyword>